<feature type="coiled-coil region" evidence="1">
    <location>
        <begin position="382"/>
        <end position="424"/>
    </location>
</feature>
<feature type="compositionally biased region" description="Low complexity" evidence="2">
    <location>
        <begin position="640"/>
        <end position="655"/>
    </location>
</feature>
<feature type="region of interest" description="Disordered" evidence="2">
    <location>
        <begin position="527"/>
        <end position="548"/>
    </location>
</feature>
<feature type="compositionally biased region" description="Polar residues" evidence="2">
    <location>
        <begin position="269"/>
        <end position="278"/>
    </location>
</feature>
<feature type="compositionally biased region" description="Polar residues" evidence="2">
    <location>
        <begin position="664"/>
        <end position="678"/>
    </location>
</feature>
<sequence>MLNMELTRKDLNSNIQFQPRPKDKLEVEELTRGLKVRTDKPHLVSLGGGRLSTAITLLPLDDGITRIGSNKDQDICIYGPEIQGEHCYINSNQLAITLSPLNNAAVAVDGQVVSDSVVLNQGCMLCLGRSNYFRFNHPEQAMKLKGSNSNSDHADNATKVLDKEEYSKGQSVLLTSTSSSTDSSVKPSSSKFRDDLAEQSFKNKLKRFEILATPPQEEVMSPPPTTPNYSKFSYLNYVGEKLFTKDTNTTRLSTDEAQINSDALAKAKSVTNGESPQQIKPPFKPEVKPKPAPGLGKSKPKLQSPLGSSTNMATPLGNGRSEFKTLSMISTETSIWGSTSSAGTVRLDDELCSPGSCTTPTEDLLDHPDVFSEEMTNSLTMKHQQMVEERKLEEAMEKKEQERLEEILAMCAQYEEQVDSEKQINSPLVKSDKLQGRQLPHYDTKGTPPKTLGLTSVLSSHYDGHAATLPSQMPDVLSESIQSARPVSPPTRIDHHIIKANGSLLHSPTSPPHSRTEEVFNLSNHSNKVLSTSNPTYTSKSGGQSQNAYQDDQHLYDCPADYNILSESKPKAIPDCLVLTSPMSKSAYEDDHRIYDDPAEVLTFAPPVPSHSNQESSRKVSSSRNSGDSNPERQPHRSMDSSSSELTVVSSACSSNTAAPELPSSFTETVKSEDLTSNLNSLRHTRSTYREKLSKIKANIMEVETQQSEAVRELEMEQALLQGEQQSELNKLQAQWEEGDMLKSKRLILMNNYAKQQQERSKKIEEARERLQRLEERRVEIEELLRVAADEEKDDLLLEYENKLECLENQKKVFEDLEFQQLEMEAKYEEESEAVQRDLNGKQTDLMSKIKRAEDNLAQMTRQQTDMMEQTRSELEGMERQRKILVGEFQKEKQKMLSLDHKIKDISKHYGNGVLNNTQGVEQDELLLTSPATTMNKNLLSRIKPGDVVMEEERKRLESLKHAATEASIMQWHEQRNLESHLRRRATLDSEEENMSTRSSGTPSDGDKISYNSSMDDQERFAELQMLLAQARHHVQNAESADLAMERRLRMQLEQQLAEEKNKREELEQQVHLRDKSNPICQCDL</sequence>
<dbReference type="AlphaFoldDB" id="A0A7J7K1P9"/>
<dbReference type="Pfam" id="PF00498">
    <property type="entry name" value="FHA"/>
    <property type="match status" value="1"/>
</dbReference>
<feature type="region of interest" description="Disordered" evidence="2">
    <location>
        <begin position="603"/>
        <end position="678"/>
    </location>
</feature>
<comment type="caution">
    <text evidence="4">The sequence shown here is derived from an EMBL/GenBank/DDBJ whole genome shotgun (WGS) entry which is preliminary data.</text>
</comment>
<gene>
    <name evidence="4" type="ORF">EB796_009793</name>
</gene>
<feature type="domain" description="FHA" evidence="3">
    <location>
        <begin position="65"/>
        <end position="128"/>
    </location>
</feature>
<dbReference type="PANTHER" id="PTHR12156">
    <property type="entry name" value="PLECKSTRIN HOMOLOGY-LIKE DOMAIN, FAMILY B, MEMBER 3"/>
    <property type="match status" value="1"/>
</dbReference>
<keyword evidence="5" id="KW-1185">Reference proteome</keyword>
<feature type="region of interest" description="Disordered" evidence="2">
    <location>
        <begin position="988"/>
        <end position="1013"/>
    </location>
</feature>
<reference evidence="4" key="1">
    <citation type="submission" date="2020-06" db="EMBL/GenBank/DDBJ databases">
        <title>Draft genome of Bugula neritina, a colonial animal packing powerful symbionts and potential medicines.</title>
        <authorList>
            <person name="Rayko M."/>
        </authorList>
    </citation>
    <scope>NUCLEOTIDE SEQUENCE [LARGE SCALE GENOMIC DNA]</scope>
    <source>
        <strain evidence="4">Kwan_BN1</strain>
    </source>
</reference>
<feature type="coiled-coil region" evidence="1">
    <location>
        <begin position="1043"/>
        <end position="1070"/>
    </location>
</feature>
<evidence type="ECO:0000256" key="2">
    <source>
        <dbReference type="SAM" id="MobiDB-lite"/>
    </source>
</evidence>
<evidence type="ECO:0000259" key="3">
    <source>
        <dbReference type="Pfam" id="PF00498"/>
    </source>
</evidence>
<feature type="coiled-coil region" evidence="1">
    <location>
        <begin position="843"/>
        <end position="888"/>
    </location>
</feature>
<dbReference type="PANTHER" id="PTHR12156:SF5">
    <property type="entry name" value="FI18040P1"/>
    <property type="match status" value="1"/>
</dbReference>
<evidence type="ECO:0000313" key="4">
    <source>
        <dbReference type="EMBL" id="KAF6031891.1"/>
    </source>
</evidence>
<dbReference type="Gene3D" id="2.60.200.20">
    <property type="match status" value="1"/>
</dbReference>
<name>A0A7J7K1P9_BUGNE</name>
<feature type="region of interest" description="Disordered" evidence="2">
    <location>
        <begin position="171"/>
        <end position="196"/>
    </location>
</feature>
<dbReference type="Proteomes" id="UP000593567">
    <property type="component" value="Unassembled WGS sequence"/>
</dbReference>
<evidence type="ECO:0000313" key="5">
    <source>
        <dbReference type="Proteomes" id="UP000593567"/>
    </source>
</evidence>
<feature type="compositionally biased region" description="Basic and acidic residues" evidence="2">
    <location>
        <begin position="630"/>
        <end position="639"/>
    </location>
</feature>
<feature type="region of interest" description="Disordered" evidence="2">
    <location>
        <begin position="266"/>
        <end position="319"/>
    </location>
</feature>
<accession>A0A7J7K1P9</accession>
<feature type="coiled-coil region" evidence="1">
    <location>
        <begin position="750"/>
        <end position="817"/>
    </location>
</feature>
<proteinExistence type="predicted"/>
<dbReference type="EMBL" id="VXIV02001556">
    <property type="protein sequence ID" value="KAF6031891.1"/>
    <property type="molecule type" value="Genomic_DNA"/>
</dbReference>
<dbReference type="SUPFAM" id="SSF49879">
    <property type="entry name" value="SMAD/FHA domain"/>
    <property type="match status" value="1"/>
</dbReference>
<protein>
    <recommendedName>
        <fullName evidence="3">FHA domain-containing protein</fullName>
    </recommendedName>
</protein>
<dbReference type="OrthoDB" id="6020705at2759"/>
<feature type="compositionally biased region" description="Low complexity" evidence="2">
    <location>
        <begin position="612"/>
        <end position="629"/>
    </location>
</feature>
<dbReference type="InterPro" id="IPR008984">
    <property type="entry name" value="SMAD_FHA_dom_sf"/>
</dbReference>
<dbReference type="InterPro" id="IPR052212">
    <property type="entry name" value="PH-like_domain"/>
</dbReference>
<feature type="compositionally biased region" description="Low complexity" evidence="2">
    <location>
        <begin position="171"/>
        <end position="190"/>
    </location>
</feature>
<organism evidence="4 5">
    <name type="scientific">Bugula neritina</name>
    <name type="common">Brown bryozoan</name>
    <name type="synonym">Sertularia neritina</name>
    <dbReference type="NCBI Taxonomy" id="10212"/>
    <lineage>
        <taxon>Eukaryota</taxon>
        <taxon>Metazoa</taxon>
        <taxon>Spiralia</taxon>
        <taxon>Lophotrochozoa</taxon>
        <taxon>Bryozoa</taxon>
        <taxon>Gymnolaemata</taxon>
        <taxon>Cheilostomatida</taxon>
        <taxon>Flustrina</taxon>
        <taxon>Buguloidea</taxon>
        <taxon>Bugulidae</taxon>
        <taxon>Bugula</taxon>
    </lineage>
</organism>
<keyword evidence="1" id="KW-0175">Coiled coil</keyword>
<evidence type="ECO:0000256" key="1">
    <source>
        <dbReference type="SAM" id="Coils"/>
    </source>
</evidence>
<dbReference type="InterPro" id="IPR000253">
    <property type="entry name" value="FHA_dom"/>
</dbReference>
<dbReference type="FunFam" id="2.60.200.20:FF:000004">
    <property type="entry name" value="pleckstrin homology-like domain family B member 1 isoform X1"/>
    <property type="match status" value="1"/>
</dbReference>